<keyword evidence="3" id="KW-0472">Membrane</keyword>
<reference evidence="5 7" key="1">
    <citation type="submission" date="2016-10" db="EMBL/GenBank/DDBJ databases">
        <title>Draft genome sequences of four alkaliphilic bacteria belonging to the Anaerobacillus genus.</title>
        <authorList>
            <person name="Bassil N.M."/>
            <person name="Lloyd J.R."/>
        </authorList>
    </citation>
    <scope>NUCLEOTIDE SEQUENCE [LARGE SCALE GENOMIC DNA]</scope>
    <source>
        <strain evidence="5 7">NB2006</strain>
    </source>
</reference>
<dbReference type="Pfam" id="PF13490">
    <property type="entry name" value="zf-HC2"/>
    <property type="match status" value="1"/>
</dbReference>
<dbReference type="RefSeq" id="WP_071318445.1">
    <property type="nucleotide sequence ID" value="NZ_CP063356.2"/>
</dbReference>
<sequence>MNCDKEVFSLIHKYLDEEITDLERRQLNNHLVECENCRAHMSQLKKSIAIVQSTSHIEAPPNFTNLVISQLPQQKSSVNWKRWMKNHPVLIAASIFFLFMATSMFSIWMDTGKELSVSGQANLIIDKERNVVVVPKGEVVQGDLLIKNGSIQVDGQVNGNITVINGQKYTASAGQVVGNIEEIDKGLQWVWYSIKSFFFEVVNIFDEREKK</sequence>
<evidence type="ECO:0000256" key="3">
    <source>
        <dbReference type="SAM" id="Phobius"/>
    </source>
</evidence>
<evidence type="ECO:0000313" key="6">
    <source>
        <dbReference type="EMBL" id="QOY37577.1"/>
    </source>
</evidence>
<dbReference type="AlphaFoldDB" id="A0A1S2L951"/>
<dbReference type="EMBL" id="CP063356">
    <property type="protein sequence ID" value="QOY37577.1"/>
    <property type="molecule type" value="Genomic_DNA"/>
</dbReference>
<feature type="domain" description="Putative zinc-finger" evidence="4">
    <location>
        <begin position="5"/>
        <end position="38"/>
    </location>
</feature>
<dbReference type="InterPro" id="IPR027383">
    <property type="entry name" value="Znf_put"/>
</dbReference>
<reference evidence="6" key="4">
    <citation type="submission" date="2020-10" db="EMBL/GenBank/DDBJ databases">
        <authorList>
            <person name="Bassil N.M."/>
            <person name="Lloyd J.R."/>
        </authorList>
    </citation>
    <scope>NUCLEOTIDE SEQUENCE</scope>
    <source>
        <strain evidence="6">NB2006</strain>
    </source>
</reference>
<dbReference type="InterPro" id="IPR041916">
    <property type="entry name" value="Anti_sigma_zinc_sf"/>
</dbReference>
<dbReference type="KEGG" id="aia:AWH56_008335"/>
<evidence type="ECO:0000259" key="4">
    <source>
        <dbReference type="Pfam" id="PF13490"/>
    </source>
</evidence>
<protein>
    <recommendedName>
        <fullName evidence="2">Anti-sigma-W factor RsiW</fullName>
    </recommendedName>
</protein>
<proteinExistence type="inferred from homology"/>
<organism evidence="5 7">
    <name type="scientific">Anaerobacillus isosaccharinicus</name>
    <dbReference type="NCBI Taxonomy" id="1532552"/>
    <lineage>
        <taxon>Bacteria</taxon>
        <taxon>Bacillati</taxon>
        <taxon>Bacillota</taxon>
        <taxon>Bacilli</taxon>
        <taxon>Bacillales</taxon>
        <taxon>Bacillaceae</taxon>
        <taxon>Anaerobacillus</taxon>
    </lineage>
</organism>
<gene>
    <name evidence="6" type="ORF">AWH56_008335</name>
    <name evidence="5" type="ORF">AWH56_18495</name>
</gene>
<evidence type="ECO:0000256" key="1">
    <source>
        <dbReference type="ARBA" id="ARBA00024353"/>
    </source>
</evidence>
<dbReference type="OrthoDB" id="9782842at2"/>
<evidence type="ECO:0000313" key="7">
    <source>
        <dbReference type="Proteomes" id="UP000180175"/>
    </source>
</evidence>
<feature type="transmembrane region" description="Helical" evidence="3">
    <location>
        <begin position="89"/>
        <end position="109"/>
    </location>
</feature>
<accession>A0A1S2L951</accession>
<keyword evidence="7" id="KW-1185">Reference proteome</keyword>
<reference evidence="6 7" key="3">
    <citation type="journal article" date="2019" name="Int. J. Syst. Evol. Microbiol.">
        <title>Anaerobacillus isosaccharinicus sp. nov., an alkaliphilic bacterium which degrades isosaccharinic acid.</title>
        <authorList>
            <person name="Bassil N.M."/>
            <person name="Lloyd J.R."/>
        </authorList>
    </citation>
    <scope>NUCLEOTIDE SEQUENCE [LARGE SCALE GENOMIC DNA]</scope>
    <source>
        <strain evidence="6 7">NB2006</strain>
    </source>
</reference>
<comment type="similarity">
    <text evidence="1">Belongs to the zinc-associated anti-sigma factor (ZAS) superfamily. Anti-sigma-W factor family.</text>
</comment>
<dbReference type="EMBL" id="LQXD01000158">
    <property type="protein sequence ID" value="OIJ08844.1"/>
    <property type="molecule type" value="Genomic_DNA"/>
</dbReference>
<keyword evidence="3" id="KW-1133">Transmembrane helix</keyword>
<evidence type="ECO:0000313" key="5">
    <source>
        <dbReference type="EMBL" id="OIJ08844.1"/>
    </source>
</evidence>
<reference evidence="6 7" key="2">
    <citation type="journal article" date="2017" name="Genome Announc.">
        <title>Draft Genome Sequences of Four Alkaliphilic Bacteria Belonging to the Anaerobacillus Genus.</title>
        <authorList>
            <person name="Bassil N.M."/>
            <person name="Lloyd J.R."/>
        </authorList>
    </citation>
    <scope>NUCLEOTIDE SEQUENCE [LARGE SCALE GENOMIC DNA]</scope>
    <source>
        <strain evidence="6 7">NB2006</strain>
    </source>
</reference>
<dbReference type="Gene3D" id="1.10.10.1320">
    <property type="entry name" value="Anti-sigma factor, zinc-finger domain"/>
    <property type="match status" value="1"/>
</dbReference>
<evidence type="ECO:0000256" key="2">
    <source>
        <dbReference type="ARBA" id="ARBA00024438"/>
    </source>
</evidence>
<dbReference type="Proteomes" id="UP000180175">
    <property type="component" value="Chromosome"/>
</dbReference>
<keyword evidence="3" id="KW-0812">Transmembrane</keyword>
<name>A0A1S2L951_9BACI</name>